<dbReference type="InterPro" id="IPR013785">
    <property type="entry name" value="Aldolase_TIM"/>
</dbReference>
<sequence length="50" mass="5631">MIQEKKPFKKIHVELSGICGLQCSFCPNPKNIRGVMPLELFEKVCKEAAP</sequence>
<organism evidence="1 2">
    <name type="scientific">Helicobacter acinonychis (strain Sheeba)</name>
    <dbReference type="NCBI Taxonomy" id="382638"/>
    <lineage>
        <taxon>Bacteria</taxon>
        <taxon>Pseudomonadati</taxon>
        <taxon>Campylobacterota</taxon>
        <taxon>Epsilonproteobacteria</taxon>
        <taxon>Campylobacterales</taxon>
        <taxon>Helicobacteraceae</taxon>
        <taxon>Helicobacter</taxon>
    </lineage>
</organism>
<dbReference type="KEGG" id="hac:Hac_1444"/>
<protein>
    <recommendedName>
        <fullName evidence="3">Radical SAM core domain-containing protein</fullName>
    </recommendedName>
</protein>
<dbReference type="STRING" id="382638.Hac_1444"/>
<reference evidence="1 2" key="1">
    <citation type="journal article" date="2006" name="PLoS Genet.">
        <title>Who ate whom? Adaptive Helicobacter genomic changes that accompanied a host jump from early humans to large felines.</title>
        <authorList>
            <person name="Eppinger M."/>
            <person name="Baar C."/>
            <person name="Linz B."/>
            <person name="Raddatz G."/>
            <person name="Lanz C."/>
            <person name="Keller H."/>
            <person name="Morelli G."/>
            <person name="Gressmann H."/>
            <person name="Achtman M."/>
            <person name="Schuster S.C."/>
        </authorList>
    </citation>
    <scope>NUCLEOTIDE SEQUENCE [LARGE SCALE GENOMIC DNA]</scope>
    <source>
        <strain evidence="1 2">Sheeba</strain>
    </source>
</reference>
<name>Q17W04_HELAH</name>
<evidence type="ECO:0000313" key="2">
    <source>
        <dbReference type="Proteomes" id="UP000000775"/>
    </source>
</evidence>
<evidence type="ECO:0008006" key="3">
    <source>
        <dbReference type="Google" id="ProtNLM"/>
    </source>
</evidence>
<accession>Q17W04</accession>
<proteinExistence type="predicted"/>
<dbReference type="Proteomes" id="UP000000775">
    <property type="component" value="Chromosome"/>
</dbReference>
<dbReference type="HOGENOM" id="CLU_3118492_0_0_7"/>
<dbReference type="InterPro" id="IPR058240">
    <property type="entry name" value="rSAM_sf"/>
</dbReference>
<dbReference type="SUPFAM" id="SSF102114">
    <property type="entry name" value="Radical SAM enzymes"/>
    <property type="match status" value="1"/>
</dbReference>
<dbReference type="EMBL" id="AM260522">
    <property type="protein sequence ID" value="CAK00172.1"/>
    <property type="molecule type" value="Genomic_DNA"/>
</dbReference>
<dbReference type="Gene3D" id="3.20.20.70">
    <property type="entry name" value="Aldolase class I"/>
    <property type="match status" value="1"/>
</dbReference>
<dbReference type="AlphaFoldDB" id="Q17W04"/>
<keyword evidence="2" id="KW-1185">Reference proteome</keyword>
<evidence type="ECO:0000313" key="1">
    <source>
        <dbReference type="EMBL" id="CAK00172.1"/>
    </source>
</evidence>
<gene>
    <name evidence="1" type="ordered locus">Hac_1444</name>
</gene>